<dbReference type="GO" id="GO:0046961">
    <property type="term" value="F:proton-transporting ATPase activity, rotational mechanism"/>
    <property type="evidence" value="ECO:0007669"/>
    <property type="project" value="TreeGrafter"/>
</dbReference>
<evidence type="ECO:0000313" key="17">
    <source>
        <dbReference type="EMBL" id="SHK18173.1"/>
    </source>
</evidence>
<keyword evidence="10 14" id="KW-0472">Membrane</keyword>
<evidence type="ECO:0000313" key="18">
    <source>
        <dbReference type="Proteomes" id="UP000184363"/>
    </source>
</evidence>
<organism evidence="17 18">
    <name type="scientific">Pseudonocardia thermophila</name>
    <dbReference type="NCBI Taxonomy" id="1848"/>
    <lineage>
        <taxon>Bacteria</taxon>
        <taxon>Bacillati</taxon>
        <taxon>Actinomycetota</taxon>
        <taxon>Actinomycetes</taxon>
        <taxon>Pseudonocardiales</taxon>
        <taxon>Pseudonocardiaceae</taxon>
        <taxon>Pseudonocardia</taxon>
    </lineage>
</organism>
<dbReference type="GO" id="GO:0045259">
    <property type="term" value="C:proton-transporting ATP synthase complex"/>
    <property type="evidence" value="ECO:0007669"/>
    <property type="project" value="UniProtKB-KW"/>
</dbReference>
<dbReference type="GO" id="GO:0046933">
    <property type="term" value="F:proton-transporting ATP synthase activity, rotational mechanism"/>
    <property type="evidence" value="ECO:0007669"/>
    <property type="project" value="UniProtKB-UniRule"/>
</dbReference>
<evidence type="ECO:0000256" key="3">
    <source>
        <dbReference type="ARBA" id="ARBA00022448"/>
    </source>
</evidence>
<feature type="transmembrane region" description="Helical" evidence="14">
    <location>
        <begin position="21"/>
        <end position="40"/>
    </location>
</feature>
<evidence type="ECO:0000256" key="16">
    <source>
        <dbReference type="SAM" id="Coils"/>
    </source>
</evidence>
<dbReference type="Proteomes" id="UP000184363">
    <property type="component" value="Unassembled WGS sequence"/>
</dbReference>
<keyword evidence="3 14" id="KW-0813">Transport</keyword>
<evidence type="ECO:0000256" key="7">
    <source>
        <dbReference type="ARBA" id="ARBA00022781"/>
    </source>
</evidence>
<evidence type="ECO:0000256" key="1">
    <source>
        <dbReference type="ARBA" id="ARBA00004162"/>
    </source>
</evidence>
<dbReference type="AlphaFoldDB" id="A0A1M6QDN1"/>
<evidence type="ECO:0000256" key="4">
    <source>
        <dbReference type="ARBA" id="ARBA00022475"/>
    </source>
</evidence>
<dbReference type="NCBIfam" id="TIGR01144">
    <property type="entry name" value="ATP_synt_b"/>
    <property type="match status" value="1"/>
</dbReference>
<accession>A0A1M6QDN1</accession>
<dbReference type="RefSeq" id="WP_234996994.1">
    <property type="nucleotide sequence ID" value="NZ_CALGVN010000032.1"/>
</dbReference>
<keyword evidence="16" id="KW-0175">Coiled coil</keyword>
<dbReference type="HAMAP" id="MF_01398">
    <property type="entry name" value="ATP_synth_b_bprime"/>
    <property type="match status" value="1"/>
</dbReference>
<dbReference type="CDD" id="cd06503">
    <property type="entry name" value="ATP-synt_Fo_b"/>
    <property type="match status" value="1"/>
</dbReference>
<keyword evidence="11 14" id="KW-0066">ATP synthesis</keyword>
<keyword evidence="5 14" id="KW-0138">CF(0)</keyword>
<comment type="subcellular location">
    <subcellularLocation>
        <location evidence="1 14">Cell membrane</location>
        <topology evidence="1 14">Single-pass membrane protein</topology>
    </subcellularLocation>
</comment>
<evidence type="ECO:0000256" key="9">
    <source>
        <dbReference type="ARBA" id="ARBA00023065"/>
    </source>
</evidence>
<feature type="coiled-coil region" evidence="16">
    <location>
        <begin position="44"/>
        <end position="92"/>
    </location>
</feature>
<dbReference type="NCBIfam" id="NF004412">
    <property type="entry name" value="PRK05759.1-3"/>
    <property type="match status" value="1"/>
</dbReference>
<name>A0A1M6QDN1_PSETH</name>
<dbReference type="PANTHER" id="PTHR33445:SF1">
    <property type="entry name" value="ATP SYNTHASE SUBUNIT B"/>
    <property type="match status" value="1"/>
</dbReference>
<keyword evidence="8 14" id="KW-1133">Transmembrane helix</keyword>
<dbReference type="STRING" id="1848.SAMN05443637_103252"/>
<evidence type="ECO:0000256" key="13">
    <source>
        <dbReference type="ARBA" id="ARBA00025830"/>
    </source>
</evidence>
<keyword evidence="6 14" id="KW-0812">Transmembrane</keyword>
<dbReference type="EMBL" id="FRAP01000003">
    <property type="protein sequence ID" value="SHK18173.1"/>
    <property type="molecule type" value="Genomic_DNA"/>
</dbReference>
<reference evidence="17 18" key="1">
    <citation type="submission" date="2016-11" db="EMBL/GenBank/DDBJ databases">
        <authorList>
            <person name="Jaros S."/>
            <person name="Januszkiewicz K."/>
            <person name="Wedrychowicz H."/>
        </authorList>
    </citation>
    <scope>NUCLEOTIDE SEQUENCE [LARGE SCALE GENOMIC DNA]</scope>
    <source>
        <strain evidence="17 18">DSM 43832</strain>
    </source>
</reference>
<proteinExistence type="inferred from homology"/>
<keyword evidence="18" id="KW-1185">Reference proteome</keyword>
<evidence type="ECO:0000256" key="2">
    <source>
        <dbReference type="ARBA" id="ARBA00005513"/>
    </source>
</evidence>
<sequence>MHSSILAAEEPLPILPLPGELIVGLIAFALLLFVLWKYAVPRFEALYEQRVEEIEGGLKRAEETKAEAEKLKAQYEEQMAGARAERARILDDARAEGAQIKAEARAEAEAEVARIRARGEEQLAASRDAVVRQLRAEVGGLSVQLAERLLGQALADDAKRSATIDAFLDELERDAPAKAN</sequence>
<evidence type="ECO:0000256" key="14">
    <source>
        <dbReference type="HAMAP-Rule" id="MF_01398"/>
    </source>
</evidence>
<keyword evidence="7 14" id="KW-0375">Hydrogen ion transport</keyword>
<dbReference type="GO" id="GO:0005886">
    <property type="term" value="C:plasma membrane"/>
    <property type="evidence" value="ECO:0007669"/>
    <property type="project" value="UniProtKB-SubCell"/>
</dbReference>
<evidence type="ECO:0000256" key="12">
    <source>
        <dbReference type="ARBA" id="ARBA00025198"/>
    </source>
</evidence>
<dbReference type="InterPro" id="IPR028987">
    <property type="entry name" value="ATP_synth_B-like_membr_sf"/>
</dbReference>
<comment type="function">
    <text evidence="12 14">F(1)F(0) ATP synthase produces ATP from ADP in the presence of a proton or sodium gradient. F-type ATPases consist of two structural domains, F(1) containing the extramembraneous catalytic core and F(0) containing the membrane proton channel, linked together by a central stalk and a peripheral stalk. During catalysis, ATP synthesis in the catalytic domain of F(1) is coupled via a rotary mechanism of the central stalk subunits to proton translocation.</text>
</comment>
<keyword evidence="4 14" id="KW-1003">Cell membrane</keyword>
<dbReference type="Pfam" id="PF00430">
    <property type="entry name" value="ATP-synt_B"/>
    <property type="match status" value="1"/>
</dbReference>
<dbReference type="InterPro" id="IPR005864">
    <property type="entry name" value="ATP_synth_F0_bsu_bac"/>
</dbReference>
<dbReference type="SUPFAM" id="SSF81573">
    <property type="entry name" value="F1F0 ATP synthase subunit B, membrane domain"/>
    <property type="match status" value="1"/>
</dbReference>
<comment type="similarity">
    <text evidence="2 14 15">Belongs to the ATPase B chain family.</text>
</comment>
<dbReference type="PANTHER" id="PTHR33445">
    <property type="entry name" value="ATP SYNTHASE SUBUNIT B', CHLOROPLASTIC"/>
    <property type="match status" value="1"/>
</dbReference>
<comment type="function">
    <text evidence="14">Component of the F(0) channel, it forms part of the peripheral stalk, linking F(1) to F(0).</text>
</comment>
<protein>
    <recommendedName>
        <fullName evidence="14">ATP synthase subunit b</fullName>
    </recommendedName>
    <alternativeName>
        <fullName evidence="14">ATP synthase F(0) sector subunit b</fullName>
    </alternativeName>
    <alternativeName>
        <fullName evidence="14">ATPase subunit I</fullName>
    </alternativeName>
    <alternativeName>
        <fullName evidence="14">F-type ATPase subunit b</fullName>
        <shortName evidence="14">F-ATPase subunit b</shortName>
    </alternativeName>
</protein>
<gene>
    <name evidence="14" type="primary">atpF</name>
    <name evidence="17" type="ORF">SAMN05443637_103252</name>
</gene>
<evidence type="ECO:0000256" key="8">
    <source>
        <dbReference type="ARBA" id="ARBA00022989"/>
    </source>
</evidence>
<evidence type="ECO:0000256" key="11">
    <source>
        <dbReference type="ARBA" id="ARBA00023310"/>
    </source>
</evidence>
<evidence type="ECO:0000256" key="5">
    <source>
        <dbReference type="ARBA" id="ARBA00022547"/>
    </source>
</evidence>
<evidence type="ECO:0000256" key="10">
    <source>
        <dbReference type="ARBA" id="ARBA00023136"/>
    </source>
</evidence>
<keyword evidence="9 14" id="KW-0406">Ion transport</keyword>
<dbReference type="InterPro" id="IPR050059">
    <property type="entry name" value="ATP_synthase_B_chain"/>
</dbReference>
<evidence type="ECO:0000256" key="6">
    <source>
        <dbReference type="ARBA" id="ARBA00022692"/>
    </source>
</evidence>
<comment type="subunit">
    <text evidence="13 14">F-type ATPases have 2 components, F(1) - the catalytic core - and F(0) - the membrane proton channel. F(1) has five subunits: alpha(3), beta(3), gamma(1), delta(1), epsilon(1). F(0) has three main subunits: a(1), b(2) and c(10-14). The alpha and beta chains form an alternating ring which encloses part of the gamma chain. F(1) is attached to F(0) by a central stalk formed by the gamma and epsilon chains, while a peripheral stalk is formed by the delta and b chains.</text>
</comment>
<evidence type="ECO:0000256" key="15">
    <source>
        <dbReference type="RuleBase" id="RU003848"/>
    </source>
</evidence>
<dbReference type="InterPro" id="IPR002146">
    <property type="entry name" value="ATP_synth_b/b'su_bac/chlpt"/>
</dbReference>